<dbReference type="InterPro" id="IPR010313">
    <property type="entry name" value="Glycine_N-acyltransferase"/>
</dbReference>
<dbReference type="InterPro" id="IPR000182">
    <property type="entry name" value="GNAT_dom"/>
</dbReference>
<accession>A0A3Q1EB78</accession>
<keyword evidence="4" id="KW-1185">Reference proteome</keyword>
<dbReference type="GO" id="GO:0005739">
    <property type="term" value="C:mitochondrion"/>
    <property type="evidence" value="ECO:0007669"/>
    <property type="project" value="InterPro"/>
</dbReference>
<dbReference type="InParanoid" id="A0A3Q1EB78"/>
<proteinExistence type="inferred from homology"/>
<dbReference type="InterPro" id="IPR016181">
    <property type="entry name" value="Acyl_CoA_acyltransferase"/>
</dbReference>
<evidence type="ECO:0000256" key="1">
    <source>
        <dbReference type="RuleBase" id="RU368002"/>
    </source>
</evidence>
<dbReference type="EC" id="2.3.1.-" evidence="1"/>
<evidence type="ECO:0000313" key="3">
    <source>
        <dbReference type="Ensembl" id="ENSAPOP00000000072.1"/>
    </source>
</evidence>
<keyword evidence="1" id="KW-0808">Transferase</keyword>
<dbReference type="Gene3D" id="3.40.630.30">
    <property type="match status" value="1"/>
</dbReference>
<name>A0A3Q1EB78_9TELE</name>
<dbReference type="GO" id="GO:0047961">
    <property type="term" value="F:glycine N-acyltransferase activity"/>
    <property type="evidence" value="ECO:0007669"/>
    <property type="project" value="InterPro"/>
</dbReference>
<dbReference type="STRING" id="80966.ENSAPOP00000000072"/>
<organism evidence="3 4">
    <name type="scientific">Acanthochromis polyacanthus</name>
    <name type="common">spiny chromis</name>
    <dbReference type="NCBI Taxonomy" id="80966"/>
    <lineage>
        <taxon>Eukaryota</taxon>
        <taxon>Metazoa</taxon>
        <taxon>Chordata</taxon>
        <taxon>Craniata</taxon>
        <taxon>Vertebrata</taxon>
        <taxon>Euteleostomi</taxon>
        <taxon>Actinopterygii</taxon>
        <taxon>Neopterygii</taxon>
        <taxon>Teleostei</taxon>
        <taxon>Neoteleostei</taxon>
        <taxon>Acanthomorphata</taxon>
        <taxon>Ovalentaria</taxon>
        <taxon>Pomacentridae</taxon>
        <taxon>Acanthochromis</taxon>
    </lineage>
</organism>
<feature type="domain" description="N-acetyltransferase" evidence="2">
    <location>
        <begin position="173"/>
        <end position="300"/>
    </location>
</feature>
<dbReference type="Pfam" id="PF08445">
    <property type="entry name" value="FR47"/>
    <property type="match status" value="1"/>
</dbReference>
<dbReference type="Ensembl" id="ENSAPOT00000017485.1">
    <property type="protein sequence ID" value="ENSAPOP00000000072.1"/>
    <property type="gene ID" value="ENSAPOG00000001229.1"/>
</dbReference>
<dbReference type="SUPFAM" id="SSF55729">
    <property type="entry name" value="Acyl-CoA N-acyltransferases (Nat)"/>
    <property type="match status" value="1"/>
</dbReference>
<comment type="similarity">
    <text evidence="1">Belongs to the glycine N-acyltransferase family.</text>
</comment>
<dbReference type="GeneTree" id="ENSGT00950000183133"/>
<evidence type="ECO:0000313" key="4">
    <source>
        <dbReference type="Proteomes" id="UP000257200"/>
    </source>
</evidence>
<keyword evidence="1" id="KW-0012">Acyltransferase</keyword>
<sequence length="300" mass="34494">MLVLLLSRFNVQRLFCGFKCSRVSFFRSTDLWSSETESNQTQCRFLWTSGHSSVLFSANHSVNRYACASKTLTLSFCVFAYSIFHVLFFVQENDPFRIIFVFATDEAVLEETLRKSSLIDWTRYFGLGMNNSHMEILKKMASEKNVPCRKISVCHRMRLEDISKLPPIDSSGISLSSLDESHIGLVSQTWKFVEHEGAVGMIRRMISNFPSFCVLDADGQPVSWILTYDSCAMGMLYTLPEHRGKGYAKVLISSMAKRHHALGHPVYCFIEEENTTSYRLFTNLGFTEDPSYRESWFEFN</sequence>
<dbReference type="PANTHER" id="PTHR15298:SF15">
    <property type="entry name" value="GLYCINE N-ACYLTRANSFERASE-LIKE PROTEIN"/>
    <property type="match status" value="1"/>
</dbReference>
<dbReference type="AlphaFoldDB" id="A0A3Q1EB78"/>
<protein>
    <recommendedName>
        <fullName evidence="1">Glycine N-acyltransferase-like protein</fullName>
        <ecNumber evidence="1">2.3.1.-</ecNumber>
    </recommendedName>
</protein>
<dbReference type="Pfam" id="PF06021">
    <property type="entry name" value="Gly_acyl_tr_N"/>
    <property type="match status" value="1"/>
</dbReference>
<reference evidence="3" key="1">
    <citation type="submission" date="2025-08" db="UniProtKB">
        <authorList>
            <consortium name="Ensembl"/>
        </authorList>
    </citation>
    <scope>IDENTIFICATION</scope>
</reference>
<dbReference type="InterPro" id="IPR013653">
    <property type="entry name" value="GCN5-like_dom"/>
</dbReference>
<dbReference type="PANTHER" id="PTHR15298">
    <property type="entry name" value="L-COA N-ACYLTRANSFERASE-RELATED"/>
    <property type="match status" value="1"/>
</dbReference>
<dbReference type="InterPro" id="IPR015938">
    <property type="entry name" value="Glycine_N-acyltransferase_N"/>
</dbReference>
<evidence type="ECO:0000259" key="2">
    <source>
        <dbReference type="PROSITE" id="PS51186"/>
    </source>
</evidence>
<dbReference type="Proteomes" id="UP000257200">
    <property type="component" value="Unplaced"/>
</dbReference>
<dbReference type="CDD" id="cd04301">
    <property type="entry name" value="NAT_SF"/>
    <property type="match status" value="1"/>
</dbReference>
<dbReference type="PROSITE" id="PS51186">
    <property type="entry name" value="GNAT"/>
    <property type="match status" value="1"/>
</dbReference>
<reference evidence="3" key="2">
    <citation type="submission" date="2025-09" db="UniProtKB">
        <authorList>
            <consortium name="Ensembl"/>
        </authorList>
    </citation>
    <scope>IDENTIFICATION</scope>
</reference>